<accession>A0ABX5UD57</accession>
<protein>
    <recommendedName>
        <fullName evidence="3">Type II secretion system protein</fullName>
    </recommendedName>
</protein>
<evidence type="ECO:0000313" key="1">
    <source>
        <dbReference type="EMBL" id="QCP09706.1"/>
    </source>
</evidence>
<evidence type="ECO:0008006" key="3">
    <source>
        <dbReference type="Google" id="ProtNLM"/>
    </source>
</evidence>
<name>A0ABX5UD57_9BURK</name>
<gene>
    <name evidence="1" type="ORF">FCL38_04170</name>
</gene>
<reference evidence="1 2" key="1">
    <citation type="submission" date="2019-05" db="EMBL/GenBank/DDBJ databases">
        <title>Draft Genome Sequences of Six Type Strains of the Genus Massilia.</title>
        <authorList>
            <person name="Miess H."/>
            <person name="Frediansyhah A."/>
            <person name="Gross H."/>
        </authorList>
    </citation>
    <scope>NUCLEOTIDE SEQUENCE [LARGE SCALE GENOMIC DNA]</scope>
    <source>
        <strain evidence="1 2">DSMZ 26121</strain>
    </source>
</reference>
<keyword evidence="2" id="KW-1185">Reference proteome</keyword>
<organism evidence="1 2">
    <name type="scientific">Pseudoduganella umbonata</name>
    <dbReference type="NCBI Taxonomy" id="864828"/>
    <lineage>
        <taxon>Bacteria</taxon>
        <taxon>Pseudomonadati</taxon>
        <taxon>Pseudomonadota</taxon>
        <taxon>Betaproteobacteria</taxon>
        <taxon>Burkholderiales</taxon>
        <taxon>Oxalobacteraceae</taxon>
        <taxon>Telluria group</taxon>
        <taxon>Pseudoduganella</taxon>
    </lineage>
</organism>
<proteinExistence type="predicted"/>
<evidence type="ECO:0000313" key="2">
    <source>
        <dbReference type="Proteomes" id="UP000298763"/>
    </source>
</evidence>
<sequence>MVRHGMRADPRRRQRGAALLMLLAVASVSFAALLISAFGRSDVERVRERRTQAVLARAADALVGFASTHGRLPRPAASAIDGRERDEPCADDADCSGFLPWVTLGVDGADSWGKRLRYSVTPEFTATPVRRLSAIATKRVLTRDGAGNLRYEGGQDDCLIYAQCVPAVVFSQGRNNLGTSIAGLPQANAGRANADEIANDVASTAFIRRAATTDRAFPGGPFDDLLVAVPLYTLYERMAAARTLP</sequence>
<dbReference type="Proteomes" id="UP000298763">
    <property type="component" value="Chromosome"/>
</dbReference>
<dbReference type="EMBL" id="CP040017">
    <property type="protein sequence ID" value="QCP09706.1"/>
    <property type="molecule type" value="Genomic_DNA"/>
</dbReference>